<reference evidence="6" key="1">
    <citation type="journal article" date="2016" name="Nature">
        <title>The genome of the seagrass Zostera marina reveals angiosperm adaptation to the sea.</title>
        <authorList>
            <person name="Olsen J.L."/>
            <person name="Rouze P."/>
            <person name="Verhelst B."/>
            <person name="Lin Y.-C."/>
            <person name="Bayer T."/>
            <person name="Collen J."/>
            <person name="Dattolo E."/>
            <person name="De Paoli E."/>
            <person name="Dittami S."/>
            <person name="Maumus F."/>
            <person name="Michel G."/>
            <person name="Kersting A."/>
            <person name="Lauritano C."/>
            <person name="Lohaus R."/>
            <person name="Toepel M."/>
            <person name="Tonon T."/>
            <person name="Vanneste K."/>
            <person name="Amirebrahimi M."/>
            <person name="Brakel J."/>
            <person name="Bostroem C."/>
            <person name="Chovatia M."/>
            <person name="Grimwood J."/>
            <person name="Jenkins J.W."/>
            <person name="Jueterbock A."/>
            <person name="Mraz A."/>
            <person name="Stam W.T."/>
            <person name="Tice H."/>
            <person name="Bornberg-Bauer E."/>
            <person name="Green P.J."/>
            <person name="Pearson G.A."/>
            <person name="Procaccini G."/>
            <person name="Duarte C.M."/>
            <person name="Schmutz J."/>
            <person name="Reusch T.B.H."/>
            <person name="Van de Peer Y."/>
        </authorList>
    </citation>
    <scope>NUCLEOTIDE SEQUENCE [LARGE SCALE GENOMIC DNA]</scope>
    <source>
        <strain evidence="6">cv. Finnish</strain>
    </source>
</reference>
<sequence length="140" mass="16318">MDIPHLLEEAIIWHGRTRFLVQTWFPLVSMSVTISAEMPPGFLIWKRVWRRRGAPVIPIFPTPRRFSESEIKYWPPIAEVVGTRELPPVLNERYNAAGGEGTTLCRIFPVIRRAWASVDNSLFLWRFDKWSFYGSICSII</sequence>
<organism evidence="5 6">
    <name type="scientific">Zostera marina</name>
    <name type="common">Eelgrass</name>
    <dbReference type="NCBI Taxonomy" id="29655"/>
    <lineage>
        <taxon>Eukaryota</taxon>
        <taxon>Viridiplantae</taxon>
        <taxon>Streptophyta</taxon>
        <taxon>Embryophyta</taxon>
        <taxon>Tracheophyta</taxon>
        <taxon>Spermatophyta</taxon>
        <taxon>Magnoliopsida</taxon>
        <taxon>Liliopsida</taxon>
        <taxon>Zosteraceae</taxon>
        <taxon>Zostera</taxon>
    </lineage>
</organism>
<dbReference type="Proteomes" id="UP000036987">
    <property type="component" value="Unassembled WGS sequence"/>
</dbReference>
<gene>
    <name evidence="5" type="ORF">ZOSMA_469G00010</name>
</gene>
<dbReference type="Pfam" id="PF08801">
    <property type="entry name" value="Nucleoporin_N"/>
    <property type="match status" value="1"/>
</dbReference>
<evidence type="ECO:0000256" key="2">
    <source>
        <dbReference type="ARBA" id="ARBA00022448"/>
    </source>
</evidence>
<keyword evidence="6" id="KW-1185">Reference proteome</keyword>
<dbReference type="AlphaFoldDB" id="A0A0K9P2B8"/>
<dbReference type="OrthoDB" id="785316at2759"/>
<dbReference type="GO" id="GO:0005643">
    <property type="term" value="C:nuclear pore"/>
    <property type="evidence" value="ECO:0007669"/>
    <property type="project" value="InterPro"/>
</dbReference>
<dbReference type="GO" id="GO:0017056">
    <property type="term" value="F:structural constituent of nuclear pore"/>
    <property type="evidence" value="ECO:0007669"/>
    <property type="project" value="InterPro"/>
</dbReference>
<dbReference type="PANTHER" id="PTHR10350">
    <property type="entry name" value="NUCLEAR PORE COMPLEX PROTEIN NUP155"/>
    <property type="match status" value="1"/>
</dbReference>
<feature type="domain" description="Nucleoporin Nup133/Nup155-like N-terminal" evidence="4">
    <location>
        <begin position="74"/>
        <end position="128"/>
    </location>
</feature>
<keyword evidence="2" id="KW-0813">Transport</keyword>
<proteinExistence type="predicted"/>
<evidence type="ECO:0000256" key="3">
    <source>
        <dbReference type="ARBA" id="ARBA00023242"/>
    </source>
</evidence>
<evidence type="ECO:0000259" key="4">
    <source>
        <dbReference type="Pfam" id="PF08801"/>
    </source>
</evidence>
<evidence type="ECO:0000313" key="5">
    <source>
        <dbReference type="EMBL" id="KMZ62402.1"/>
    </source>
</evidence>
<dbReference type="EMBL" id="LFYR01001367">
    <property type="protein sequence ID" value="KMZ62402.1"/>
    <property type="molecule type" value="Genomic_DNA"/>
</dbReference>
<dbReference type="STRING" id="29655.A0A0K9P2B8"/>
<comment type="caution">
    <text evidence="5">The sequence shown here is derived from an EMBL/GenBank/DDBJ whole genome shotgun (WGS) entry which is preliminary data.</text>
</comment>
<dbReference type="InterPro" id="IPR014908">
    <property type="entry name" value="Nucleoporin_Nup133/Nup155_N"/>
</dbReference>
<protein>
    <recommendedName>
        <fullName evidence="4">Nucleoporin Nup133/Nup155-like N-terminal domain-containing protein</fullName>
    </recommendedName>
</protein>
<name>A0A0K9P2B8_ZOSMR</name>
<dbReference type="InterPro" id="IPR004870">
    <property type="entry name" value="Nucleoporin_Nup155"/>
</dbReference>
<comment type="subcellular location">
    <subcellularLocation>
        <location evidence="1">Nucleus</location>
    </subcellularLocation>
</comment>
<keyword evidence="3" id="KW-0539">Nucleus</keyword>
<evidence type="ECO:0000313" key="6">
    <source>
        <dbReference type="Proteomes" id="UP000036987"/>
    </source>
</evidence>
<evidence type="ECO:0000256" key="1">
    <source>
        <dbReference type="ARBA" id="ARBA00004123"/>
    </source>
</evidence>
<accession>A0A0K9P2B8</accession>
<dbReference type="PANTHER" id="PTHR10350:SF6">
    <property type="entry name" value="NUCLEAR PORE COMPLEX PROTEIN NUP155"/>
    <property type="match status" value="1"/>
</dbReference>